<dbReference type="PROSITE" id="PS50893">
    <property type="entry name" value="ABC_TRANSPORTER_2"/>
    <property type="match status" value="1"/>
</dbReference>
<evidence type="ECO:0000313" key="8">
    <source>
        <dbReference type="Proteomes" id="UP001484097"/>
    </source>
</evidence>
<keyword evidence="4 7" id="KW-0067">ATP-binding</keyword>
<proteinExistence type="predicted"/>
<reference evidence="7 8" key="1">
    <citation type="submission" date="2024-05" db="EMBL/GenBank/DDBJ databases">
        <authorList>
            <person name="Yi C."/>
        </authorList>
    </citation>
    <scope>NUCLEOTIDE SEQUENCE [LARGE SCALE GENOMIC DNA]</scope>
    <source>
        <strain evidence="7 8">XS13</strain>
    </source>
</reference>
<dbReference type="InterPro" id="IPR003593">
    <property type="entry name" value="AAA+_ATPase"/>
</dbReference>
<organism evidence="7 8">
    <name type="scientific">Citricoccus nitrophenolicus</name>
    <dbReference type="NCBI Taxonomy" id="863575"/>
    <lineage>
        <taxon>Bacteria</taxon>
        <taxon>Bacillati</taxon>
        <taxon>Actinomycetota</taxon>
        <taxon>Actinomycetes</taxon>
        <taxon>Micrococcales</taxon>
        <taxon>Micrococcaceae</taxon>
        <taxon>Citricoccus</taxon>
    </lineage>
</organism>
<dbReference type="Proteomes" id="UP001484097">
    <property type="component" value="Unassembled WGS sequence"/>
</dbReference>
<evidence type="ECO:0000313" key="7">
    <source>
        <dbReference type="EMBL" id="MEO9246685.1"/>
    </source>
</evidence>
<dbReference type="PANTHER" id="PTHR42711">
    <property type="entry name" value="ABC TRANSPORTER ATP-BINDING PROTEIN"/>
    <property type="match status" value="1"/>
</dbReference>
<dbReference type="InterPro" id="IPR027417">
    <property type="entry name" value="P-loop_NTPase"/>
</dbReference>
<dbReference type="Pfam" id="PF00005">
    <property type="entry name" value="ABC_tran"/>
    <property type="match status" value="1"/>
</dbReference>
<keyword evidence="3" id="KW-0547">Nucleotide-binding</keyword>
<dbReference type="RefSeq" id="WP_347918907.1">
    <property type="nucleotide sequence ID" value="NZ_JBDXMX010000001.1"/>
</dbReference>
<evidence type="ECO:0000256" key="1">
    <source>
        <dbReference type="ARBA" id="ARBA00004202"/>
    </source>
</evidence>
<evidence type="ECO:0000256" key="2">
    <source>
        <dbReference type="ARBA" id="ARBA00022448"/>
    </source>
</evidence>
<feature type="domain" description="ABC transporter" evidence="6">
    <location>
        <begin position="9"/>
        <end position="238"/>
    </location>
</feature>
<dbReference type="PROSITE" id="PS00211">
    <property type="entry name" value="ABC_TRANSPORTER_1"/>
    <property type="match status" value="1"/>
</dbReference>
<keyword evidence="5" id="KW-0046">Antibiotic resistance</keyword>
<dbReference type="InterPro" id="IPR050763">
    <property type="entry name" value="ABC_transporter_ATP-binding"/>
</dbReference>
<keyword evidence="8" id="KW-1185">Reference proteome</keyword>
<dbReference type="GO" id="GO:0005524">
    <property type="term" value="F:ATP binding"/>
    <property type="evidence" value="ECO:0007669"/>
    <property type="project" value="UniProtKB-KW"/>
</dbReference>
<evidence type="ECO:0000259" key="6">
    <source>
        <dbReference type="PROSITE" id="PS50893"/>
    </source>
</evidence>
<evidence type="ECO:0000256" key="3">
    <source>
        <dbReference type="ARBA" id="ARBA00022741"/>
    </source>
</evidence>
<dbReference type="InterPro" id="IPR003439">
    <property type="entry name" value="ABC_transporter-like_ATP-bd"/>
</dbReference>
<sequence>MTYADKLLLEVSGLSMSFGAQRVLDGLDLRLPPGIHALLGPNGAGKTTLVNILSTLLRPTSGRARVLGLDTQSDRRRLQRRIALTGQYAAVDEGLSGAENLLMMGQLFGLSRGVSLKRGDELLGRFGLMPARAARVSTYSGGMRRKLDLAVSLIAEPELIFLDEPTTGLDTRSRQALWDEIHRLAGQGTSVFLTTQYLDEAEALAERILVLDGGRIVAEGTADVLKDRVGGTTIQLHDDSGRLVSEHPTDGTTADVARTLTGLAGRDPGLAVTVRKPSMDEVFLQLTGHVAAGHEPTEREEAAA</sequence>
<dbReference type="EMBL" id="JBDXMX010000001">
    <property type="protein sequence ID" value="MEO9246685.1"/>
    <property type="molecule type" value="Genomic_DNA"/>
</dbReference>
<keyword evidence="2" id="KW-0813">Transport</keyword>
<dbReference type="SUPFAM" id="SSF52540">
    <property type="entry name" value="P-loop containing nucleoside triphosphate hydrolases"/>
    <property type="match status" value="1"/>
</dbReference>
<comment type="caution">
    <text evidence="7">The sequence shown here is derived from an EMBL/GenBank/DDBJ whole genome shotgun (WGS) entry which is preliminary data.</text>
</comment>
<accession>A0ABV0IGP2</accession>
<evidence type="ECO:0000256" key="5">
    <source>
        <dbReference type="ARBA" id="ARBA00023251"/>
    </source>
</evidence>
<protein>
    <submittedName>
        <fullName evidence="7">ATP-binding cassette domain-containing protein</fullName>
    </submittedName>
</protein>
<dbReference type="InterPro" id="IPR017871">
    <property type="entry name" value="ABC_transporter-like_CS"/>
</dbReference>
<name>A0ABV0IGP2_9MICC</name>
<comment type="subcellular location">
    <subcellularLocation>
        <location evidence="1">Cell membrane</location>
        <topology evidence="1">Peripheral membrane protein</topology>
    </subcellularLocation>
</comment>
<dbReference type="SMART" id="SM00382">
    <property type="entry name" value="AAA"/>
    <property type="match status" value="1"/>
</dbReference>
<gene>
    <name evidence="7" type="ORF">ABDK96_03220</name>
</gene>
<dbReference type="Gene3D" id="3.40.50.300">
    <property type="entry name" value="P-loop containing nucleotide triphosphate hydrolases"/>
    <property type="match status" value="1"/>
</dbReference>
<dbReference type="PANTHER" id="PTHR42711:SF19">
    <property type="entry name" value="DOXORUBICIN RESISTANCE ATP-BINDING PROTEIN DRRA"/>
    <property type="match status" value="1"/>
</dbReference>
<evidence type="ECO:0000256" key="4">
    <source>
        <dbReference type="ARBA" id="ARBA00022840"/>
    </source>
</evidence>